<dbReference type="Pfam" id="PF07927">
    <property type="entry name" value="HicA_toxin"/>
    <property type="match status" value="1"/>
</dbReference>
<proteinExistence type="inferred from homology"/>
<reference evidence="8 9" key="1">
    <citation type="journal article" date="2020" name="Microorganisms">
        <title>Osmotic Adaptation and Compatible Solute Biosynthesis of Phototrophic Bacteria as Revealed from Genome Analyses.</title>
        <authorList>
            <person name="Imhoff J.F."/>
            <person name="Rahn T."/>
            <person name="Kunzel S."/>
            <person name="Keller A."/>
            <person name="Neulinger S.C."/>
        </authorList>
    </citation>
    <scope>NUCLEOTIDE SEQUENCE [LARGE SCALE GENOMIC DNA]</scope>
    <source>
        <strain evidence="8 9">DSM 6210</strain>
    </source>
</reference>
<evidence type="ECO:0000256" key="7">
    <source>
        <dbReference type="ARBA" id="ARBA00023016"/>
    </source>
</evidence>
<organism evidence="8 9">
    <name type="scientific">Thiohalocapsa halophila</name>
    <dbReference type="NCBI Taxonomy" id="69359"/>
    <lineage>
        <taxon>Bacteria</taxon>
        <taxon>Pseudomonadati</taxon>
        <taxon>Pseudomonadota</taxon>
        <taxon>Gammaproteobacteria</taxon>
        <taxon>Chromatiales</taxon>
        <taxon>Chromatiaceae</taxon>
        <taxon>Thiohalocapsa</taxon>
    </lineage>
</organism>
<dbReference type="SUPFAM" id="SSF54786">
    <property type="entry name" value="YcfA/nrd intein domain"/>
    <property type="match status" value="1"/>
</dbReference>
<dbReference type="EMBL" id="NRRV01000003">
    <property type="protein sequence ID" value="MBK1629609.1"/>
    <property type="molecule type" value="Genomic_DNA"/>
</dbReference>
<protein>
    <recommendedName>
        <fullName evidence="10">Type II toxin-antitoxin system HicA family toxin</fullName>
    </recommendedName>
</protein>
<dbReference type="InterPro" id="IPR038570">
    <property type="entry name" value="HicA_sf"/>
</dbReference>
<keyword evidence="9" id="KW-1185">Reference proteome</keyword>
<evidence type="ECO:0000313" key="9">
    <source>
        <dbReference type="Proteomes" id="UP000748752"/>
    </source>
</evidence>
<keyword evidence="7" id="KW-0346">Stress response</keyword>
<evidence type="ECO:0000256" key="3">
    <source>
        <dbReference type="ARBA" id="ARBA00022722"/>
    </source>
</evidence>
<accession>A0ABS1CCI9</accession>
<keyword evidence="5" id="KW-0378">Hydrolase</keyword>
<gene>
    <name evidence="8" type="ORF">CKO31_02415</name>
</gene>
<dbReference type="Gene3D" id="3.30.920.30">
    <property type="entry name" value="Hypothetical protein"/>
    <property type="match status" value="1"/>
</dbReference>
<dbReference type="Proteomes" id="UP000748752">
    <property type="component" value="Unassembled WGS sequence"/>
</dbReference>
<comment type="caution">
    <text evidence="8">The sequence shown here is derived from an EMBL/GenBank/DDBJ whole genome shotgun (WGS) entry which is preliminary data.</text>
</comment>
<keyword evidence="2" id="KW-1277">Toxin-antitoxin system</keyword>
<evidence type="ECO:0000256" key="6">
    <source>
        <dbReference type="ARBA" id="ARBA00022884"/>
    </source>
</evidence>
<evidence type="ECO:0000256" key="4">
    <source>
        <dbReference type="ARBA" id="ARBA00022759"/>
    </source>
</evidence>
<evidence type="ECO:0008006" key="10">
    <source>
        <dbReference type="Google" id="ProtNLM"/>
    </source>
</evidence>
<name>A0ABS1CCI9_9GAMM</name>
<evidence type="ECO:0000256" key="1">
    <source>
        <dbReference type="ARBA" id="ARBA00006620"/>
    </source>
</evidence>
<dbReference type="InterPro" id="IPR012933">
    <property type="entry name" value="HicA_mRNA_interferase"/>
</dbReference>
<keyword evidence="4" id="KW-0255">Endonuclease</keyword>
<evidence type="ECO:0000313" key="8">
    <source>
        <dbReference type="EMBL" id="MBK1629609.1"/>
    </source>
</evidence>
<evidence type="ECO:0000256" key="5">
    <source>
        <dbReference type="ARBA" id="ARBA00022801"/>
    </source>
</evidence>
<keyword evidence="3" id="KW-0540">Nuclease</keyword>
<keyword evidence="6" id="KW-0694">RNA-binding</keyword>
<sequence length="62" mass="7066">MSVKRRDLIRYFETNGFHLLREGANHSIYADGRKAVPIKRHSQLDPITANELGKQAGLSPKY</sequence>
<comment type="similarity">
    <text evidence="1">Belongs to the HicA mRNA interferase family.</text>
</comment>
<evidence type="ECO:0000256" key="2">
    <source>
        <dbReference type="ARBA" id="ARBA00022649"/>
    </source>
</evidence>